<sequence>MTLETLPNSSFLQVCLRERFKGTEVSPLPYSKAKAFVNPEEGSYVPEGLPSIWRWSRRMQRKGQNFMELLDDVESFIFRPYGALPEGFKHVPSMPILMICRFHAAHYDRLLPTTVLHARLVSEEKRNLPFTSKSGEIVGDFSKLKQKLEKPSSHSAGRSVAHGKRKLEESCSVEKKKQAVKQPKKFIPKVAASGPPSTKNDAPQSFYRSSNLWLPAAASRLAR</sequence>
<dbReference type="Proteomes" id="UP001054821">
    <property type="component" value="Chromosome 7"/>
</dbReference>
<gene>
    <name evidence="2" type="ORF">L3X38_036995</name>
</gene>
<feature type="compositionally biased region" description="Basic and acidic residues" evidence="1">
    <location>
        <begin position="166"/>
        <end position="177"/>
    </location>
</feature>
<feature type="compositionally biased region" description="Polar residues" evidence="1">
    <location>
        <begin position="195"/>
        <end position="205"/>
    </location>
</feature>
<feature type="compositionally biased region" description="Basic residues" evidence="1">
    <location>
        <begin position="178"/>
        <end position="187"/>
    </location>
</feature>
<accession>A0AAD4YQV6</accession>
<proteinExistence type="predicted"/>
<dbReference type="EMBL" id="JAJFAZ020000007">
    <property type="protein sequence ID" value="KAI5317288.1"/>
    <property type="molecule type" value="Genomic_DNA"/>
</dbReference>
<dbReference type="AlphaFoldDB" id="A0AAD4YQV6"/>
<evidence type="ECO:0000256" key="1">
    <source>
        <dbReference type="SAM" id="MobiDB-lite"/>
    </source>
</evidence>
<evidence type="ECO:0000313" key="2">
    <source>
        <dbReference type="EMBL" id="KAI5317288.1"/>
    </source>
</evidence>
<name>A0AAD4YQV6_PRUDU</name>
<protein>
    <submittedName>
        <fullName evidence="2">Uncharacterized protein</fullName>
    </submittedName>
</protein>
<feature type="region of interest" description="Disordered" evidence="1">
    <location>
        <begin position="148"/>
        <end position="205"/>
    </location>
</feature>
<reference evidence="2 3" key="1">
    <citation type="journal article" date="2022" name="G3 (Bethesda)">
        <title>Whole-genome sequence and methylome profiling of the almond [Prunus dulcis (Mill.) D.A. Webb] cultivar 'Nonpareil'.</title>
        <authorList>
            <person name="D'Amico-Willman K.M."/>
            <person name="Ouma W.Z."/>
            <person name="Meulia T."/>
            <person name="Sideli G.M."/>
            <person name="Gradziel T.M."/>
            <person name="Fresnedo-Ramirez J."/>
        </authorList>
    </citation>
    <scope>NUCLEOTIDE SEQUENCE [LARGE SCALE GENOMIC DNA]</scope>
    <source>
        <strain evidence="2">Clone GOH B32 T37-40</strain>
    </source>
</reference>
<comment type="caution">
    <text evidence="2">The sequence shown here is derived from an EMBL/GenBank/DDBJ whole genome shotgun (WGS) entry which is preliminary data.</text>
</comment>
<evidence type="ECO:0000313" key="3">
    <source>
        <dbReference type="Proteomes" id="UP001054821"/>
    </source>
</evidence>
<organism evidence="2 3">
    <name type="scientific">Prunus dulcis</name>
    <name type="common">Almond</name>
    <name type="synonym">Amygdalus dulcis</name>
    <dbReference type="NCBI Taxonomy" id="3755"/>
    <lineage>
        <taxon>Eukaryota</taxon>
        <taxon>Viridiplantae</taxon>
        <taxon>Streptophyta</taxon>
        <taxon>Embryophyta</taxon>
        <taxon>Tracheophyta</taxon>
        <taxon>Spermatophyta</taxon>
        <taxon>Magnoliopsida</taxon>
        <taxon>eudicotyledons</taxon>
        <taxon>Gunneridae</taxon>
        <taxon>Pentapetalae</taxon>
        <taxon>rosids</taxon>
        <taxon>fabids</taxon>
        <taxon>Rosales</taxon>
        <taxon>Rosaceae</taxon>
        <taxon>Amygdaloideae</taxon>
        <taxon>Amygdaleae</taxon>
        <taxon>Prunus</taxon>
    </lineage>
</organism>
<keyword evidence="3" id="KW-1185">Reference proteome</keyword>